<evidence type="ECO:0000256" key="5">
    <source>
        <dbReference type="ARBA" id="ARBA00022840"/>
    </source>
</evidence>
<dbReference type="RefSeq" id="WP_090673538.1">
    <property type="nucleotide sequence ID" value="NZ_FNIT01000005.1"/>
</dbReference>
<dbReference type="InterPro" id="IPR000924">
    <property type="entry name" value="Glu/Gln-tRNA-synth"/>
</dbReference>
<sequence length="304" mass="33122">MPTEPDFGDVRPVFRFAPSPNGRLHLGHALSALLNADLAHASGGRLLLRLEDIDTARCTPALVEAILEDLVWLGIRFETPVRLQSRHMADYETALDALRADGLVYAAFGTRGETRRHASLFEEREGRPWPRDPDGALLYPALDRELDPAERDRRIAAGEPHAWRLDMSAALGRVAGSLLFEERGEGTAVLVPAEPELWGDVVLARADTPASYHLAVSVDDALQGVTDVVRGADLLPSTSVHRLLQALLGLPVPRYHHHRLVLGDDGLKLSKSRGDTALAELRAAGLSPADICRMVGLSGHREQP</sequence>
<keyword evidence="1 7" id="KW-0436">Ligase</keyword>
<dbReference type="OrthoDB" id="9807503at2"/>
<feature type="domain" description="Glutamyl/glutaminyl-tRNA synthetase class Ib catalytic" evidence="8">
    <location>
        <begin position="14"/>
        <end position="299"/>
    </location>
</feature>
<keyword evidence="6 7" id="KW-0030">Aminoacyl-tRNA synthetase</keyword>
<evidence type="ECO:0000256" key="7">
    <source>
        <dbReference type="RuleBase" id="RU363037"/>
    </source>
</evidence>
<dbReference type="AlphaFoldDB" id="A0A1H0ID85"/>
<dbReference type="GO" id="GO:0005524">
    <property type="term" value="F:ATP binding"/>
    <property type="evidence" value="ECO:0007669"/>
    <property type="project" value="UniProtKB-KW"/>
</dbReference>
<evidence type="ECO:0000313" key="10">
    <source>
        <dbReference type="Proteomes" id="UP000198793"/>
    </source>
</evidence>
<dbReference type="NCBIfam" id="NF004315">
    <property type="entry name" value="PRK05710.1-4"/>
    <property type="match status" value="1"/>
</dbReference>
<dbReference type="PRINTS" id="PR00987">
    <property type="entry name" value="TRNASYNTHGLU"/>
</dbReference>
<evidence type="ECO:0000256" key="1">
    <source>
        <dbReference type="ARBA" id="ARBA00022598"/>
    </source>
</evidence>
<gene>
    <name evidence="9" type="ORF">SAMN05192530_10581</name>
</gene>
<dbReference type="PROSITE" id="PS00178">
    <property type="entry name" value="AA_TRNA_LIGASE_I"/>
    <property type="match status" value="1"/>
</dbReference>
<name>A0A1H0ID85_9HYPH</name>
<proteinExistence type="inferred from homology"/>
<dbReference type="InterPro" id="IPR049940">
    <property type="entry name" value="GluQ/Sye"/>
</dbReference>
<evidence type="ECO:0000259" key="8">
    <source>
        <dbReference type="Pfam" id="PF00749"/>
    </source>
</evidence>
<dbReference type="EMBL" id="FNIT01000005">
    <property type="protein sequence ID" value="SDO29429.1"/>
    <property type="molecule type" value="Genomic_DNA"/>
</dbReference>
<reference evidence="9 10" key="1">
    <citation type="submission" date="2016-10" db="EMBL/GenBank/DDBJ databases">
        <authorList>
            <person name="de Groot N.N."/>
        </authorList>
    </citation>
    <scope>NUCLEOTIDE SEQUENCE [LARGE SCALE GENOMIC DNA]</scope>
    <source>
        <strain evidence="10">L7-484,KACC 16230,DSM 25025</strain>
    </source>
</reference>
<dbReference type="GO" id="GO:0006424">
    <property type="term" value="P:glutamyl-tRNA aminoacylation"/>
    <property type="evidence" value="ECO:0007669"/>
    <property type="project" value="TreeGrafter"/>
</dbReference>
<dbReference type="PANTHER" id="PTHR43311">
    <property type="entry name" value="GLUTAMATE--TRNA LIGASE"/>
    <property type="match status" value="1"/>
</dbReference>
<evidence type="ECO:0000256" key="2">
    <source>
        <dbReference type="ARBA" id="ARBA00022723"/>
    </source>
</evidence>
<comment type="similarity">
    <text evidence="7">Belongs to the class-I aminoacyl-tRNA synthetase family.</text>
</comment>
<keyword evidence="4" id="KW-0862">Zinc</keyword>
<dbReference type="Pfam" id="PF00749">
    <property type="entry name" value="tRNA-synt_1c"/>
    <property type="match status" value="1"/>
</dbReference>
<evidence type="ECO:0000256" key="4">
    <source>
        <dbReference type="ARBA" id="ARBA00022833"/>
    </source>
</evidence>
<dbReference type="InterPro" id="IPR001412">
    <property type="entry name" value="aa-tRNA-synth_I_CS"/>
</dbReference>
<organism evidence="9 10">
    <name type="scientific">Aureimonas jatrophae</name>
    <dbReference type="NCBI Taxonomy" id="1166073"/>
    <lineage>
        <taxon>Bacteria</taxon>
        <taxon>Pseudomonadati</taxon>
        <taxon>Pseudomonadota</taxon>
        <taxon>Alphaproteobacteria</taxon>
        <taxon>Hyphomicrobiales</taxon>
        <taxon>Aurantimonadaceae</taxon>
        <taxon>Aureimonas</taxon>
    </lineage>
</organism>
<dbReference type="InterPro" id="IPR014729">
    <property type="entry name" value="Rossmann-like_a/b/a_fold"/>
</dbReference>
<dbReference type="GO" id="GO:0004818">
    <property type="term" value="F:glutamate-tRNA ligase activity"/>
    <property type="evidence" value="ECO:0007669"/>
    <property type="project" value="TreeGrafter"/>
</dbReference>
<keyword evidence="10" id="KW-1185">Reference proteome</keyword>
<dbReference type="Proteomes" id="UP000198793">
    <property type="component" value="Unassembled WGS sequence"/>
</dbReference>
<keyword evidence="2" id="KW-0479">Metal-binding</keyword>
<dbReference type="GO" id="GO:0005829">
    <property type="term" value="C:cytosol"/>
    <property type="evidence" value="ECO:0007669"/>
    <property type="project" value="TreeGrafter"/>
</dbReference>
<evidence type="ECO:0000313" key="9">
    <source>
        <dbReference type="EMBL" id="SDO29429.1"/>
    </source>
</evidence>
<keyword evidence="5 7" id="KW-0067">ATP-binding</keyword>
<dbReference type="SUPFAM" id="SSF52374">
    <property type="entry name" value="Nucleotidylyl transferase"/>
    <property type="match status" value="1"/>
</dbReference>
<dbReference type="PANTHER" id="PTHR43311:SF1">
    <property type="entry name" value="GLUTAMYL-Q TRNA(ASP) SYNTHETASE"/>
    <property type="match status" value="1"/>
</dbReference>
<accession>A0A1H0ID85</accession>
<keyword evidence="7" id="KW-0648">Protein biosynthesis</keyword>
<dbReference type="InterPro" id="IPR020058">
    <property type="entry name" value="Glu/Gln-tRNA-synth_Ib_cat-dom"/>
</dbReference>
<keyword evidence="3 7" id="KW-0547">Nucleotide-binding</keyword>
<evidence type="ECO:0000256" key="6">
    <source>
        <dbReference type="ARBA" id="ARBA00023146"/>
    </source>
</evidence>
<protein>
    <submittedName>
        <fullName evidence="9">Glutamyl-Q tRNA(Asp) synthetase</fullName>
    </submittedName>
</protein>
<dbReference type="Gene3D" id="3.40.50.620">
    <property type="entry name" value="HUPs"/>
    <property type="match status" value="1"/>
</dbReference>
<dbReference type="STRING" id="1166073.SAMN05192530_10581"/>
<evidence type="ECO:0000256" key="3">
    <source>
        <dbReference type="ARBA" id="ARBA00022741"/>
    </source>
</evidence>